<sequence length="342" mass="37348">MRGKPTMNEVAREAKVSLGTVSKVLNGDATVAAERRERVLAACDRLNYQRNQIAASLRRRHTHTIGIIIPDILNTFYAALVEKLENLASAAGYTVIIVTTGEDPQRTQARIGVLKQRQVDGMIVIPSLDSSGLLATAVGDDMPCVIIDRIAANDPYPSVATDNVDAAYQGTRHLLSLGHRHIALAVNTPRLWNTQERIIGFEQAMREAQAKADLRIVGMTVEEAQLSISSLFREPDRPTALFTANNLVTLGAVRAQIDSGLKIPDEISLLAFDDFEWLKLLQPAISAIQQPVDQIAVEAWRLMFHQLSKRSIAAPHIRAAAQLIIRGSTVGYVGAGRKVVAL</sequence>
<dbReference type="Pfam" id="PF00356">
    <property type="entry name" value="LacI"/>
    <property type="match status" value="1"/>
</dbReference>
<keyword evidence="1" id="KW-0805">Transcription regulation</keyword>
<dbReference type="PANTHER" id="PTHR30146">
    <property type="entry name" value="LACI-RELATED TRANSCRIPTIONAL REPRESSOR"/>
    <property type="match status" value="1"/>
</dbReference>
<feature type="domain" description="HTH lacI-type" evidence="4">
    <location>
        <begin position="5"/>
        <end position="59"/>
    </location>
</feature>
<dbReference type="PROSITE" id="PS00356">
    <property type="entry name" value="HTH_LACI_1"/>
    <property type="match status" value="1"/>
</dbReference>
<evidence type="ECO:0000313" key="6">
    <source>
        <dbReference type="Proteomes" id="UP001156882"/>
    </source>
</evidence>
<dbReference type="SUPFAM" id="SSF53822">
    <property type="entry name" value="Periplasmic binding protein-like I"/>
    <property type="match status" value="1"/>
</dbReference>
<keyword evidence="6" id="KW-1185">Reference proteome</keyword>
<comment type="caution">
    <text evidence="5">The sequence shown here is derived from an EMBL/GenBank/DDBJ whole genome shotgun (WGS) entry which is preliminary data.</text>
</comment>
<evidence type="ECO:0000256" key="1">
    <source>
        <dbReference type="ARBA" id="ARBA00023015"/>
    </source>
</evidence>
<dbReference type="EMBL" id="BSPC01000024">
    <property type="protein sequence ID" value="GLS19647.1"/>
    <property type="molecule type" value="Genomic_DNA"/>
</dbReference>
<dbReference type="InterPro" id="IPR028082">
    <property type="entry name" value="Peripla_BP_I"/>
</dbReference>
<dbReference type="CDD" id="cd06267">
    <property type="entry name" value="PBP1_LacI_sugar_binding-like"/>
    <property type="match status" value="1"/>
</dbReference>
<evidence type="ECO:0000256" key="3">
    <source>
        <dbReference type="ARBA" id="ARBA00023163"/>
    </source>
</evidence>
<keyword evidence="3" id="KW-0804">Transcription</keyword>
<evidence type="ECO:0000256" key="2">
    <source>
        <dbReference type="ARBA" id="ARBA00023125"/>
    </source>
</evidence>
<keyword evidence="2" id="KW-0238">DNA-binding</keyword>
<dbReference type="Proteomes" id="UP001156882">
    <property type="component" value="Unassembled WGS sequence"/>
</dbReference>
<protein>
    <submittedName>
        <fullName evidence="5">LacI family transcriptional regulator</fullName>
    </submittedName>
</protein>
<dbReference type="InterPro" id="IPR010982">
    <property type="entry name" value="Lambda_DNA-bd_dom_sf"/>
</dbReference>
<dbReference type="CDD" id="cd01392">
    <property type="entry name" value="HTH_LacI"/>
    <property type="match status" value="1"/>
</dbReference>
<name>A0ABQ6CN48_9HYPH</name>
<reference evidence="6" key="1">
    <citation type="journal article" date="2019" name="Int. J. Syst. Evol. Microbiol.">
        <title>The Global Catalogue of Microorganisms (GCM) 10K type strain sequencing project: providing services to taxonomists for standard genome sequencing and annotation.</title>
        <authorList>
            <consortium name="The Broad Institute Genomics Platform"/>
            <consortium name="The Broad Institute Genome Sequencing Center for Infectious Disease"/>
            <person name="Wu L."/>
            <person name="Ma J."/>
        </authorList>
    </citation>
    <scope>NUCLEOTIDE SEQUENCE [LARGE SCALE GENOMIC DNA]</scope>
    <source>
        <strain evidence="6">NBRC 101365</strain>
    </source>
</reference>
<dbReference type="SUPFAM" id="SSF47413">
    <property type="entry name" value="lambda repressor-like DNA-binding domains"/>
    <property type="match status" value="1"/>
</dbReference>
<dbReference type="Pfam" id="PF00532">
    <property type="entry name" value="Peripla_BP_1"/>
    <property type="match status" value="1"/>
</dbReference>
<evidence type="ECO:0000259" key="4">
    <source>
        <dbReference type="PROSITE" id="PS50932"/>
    </source>
</evidence>
<dbReference type="PANTHER" id="PTHR30146:SF109">
    <property type="entry name" value="HTH-TYPE TRANSCRIPTIONAL REGULATOR GALS"/>
    <property type="match status" value="1"/>
</dbReference>
<organism evidence="5 6">
    <name type="scientific">Labrys miyagiensis</name>
    <dbReference type="NCBI Taxonomy" id="346912"/>
    <lineage>
        <taxon>Bacteria</taxon>
        <taxon>Pseudomonadati</taxon>
        <taxon>Pseudomonadota</taxon>
        <taxon>Alphaproteobacteria</taxon>
        <taxon>Hyphomicrobiales</taxon>
        <taxon>Xanthobacteraceae</taxon>
        <taxon>Labrys</taxon>
    </lineage>
</organism>
<dbReference type="PROSITE" id="PS50932">
    <property type="entry name" value="HTH_LACI_2"/>
    <property type="match status" value="1"/>
</dbReference>
<accession>A0ABQ6CN48</accession>
<dbReference type="Gene3D" id="1.10.260.40">
    <property type="entry name" value="lambda repressor-like DNA-binding domains"/>
    <property type="match status" value="1"/>
</dbReference>
<dbReference type="InterPro" id="IPR001761">
    <property type="entry name" value="Peripla_BP/Lac1_sug-bd_dom"/>
</dbReference>
<proteinExistence type="predicted"/>
<gene>
    <name evidence="5" type="ORF">GCM10007874_26640</name>
</gene>
<evidence type="ECO:0000313" key="5">
    <source>
        <dbReference type="EMBL" id="GLS19647.1"/>
    </source>
</evidence>
<dbReference type="SMART" id="SM00354">
    <property type="entry name" value="HTH_LACI"/>
    <property type="match status" value="1"/>
</dbReference>
<dbReference type="InterPro" id="IPR000843">
    <property type="entry name" value="HTH_LacI"/>
</dbReference>
<dbReference type="Gene3D" id="3.40.50.2300">
    <property type="match status" value="2"/>
</dbReference>